<dbReference type="OrthoDB" id="5442509at2"/>
<gene>
    <name evidence="2" type="ORF">BEN30_13010</name>
    <name evidence="1" type="ORF">BEN30_13540</name>
</gene>
<sequence length="567" mass="64788">MKILDANNTRISREFIKEAATAQSPNRLLELARDLRTIGRPDESFKLLVRYRQEHPQNKSYRFEVCLTHAALGNVAESLKAVQEIIDNNEANLALLLISALGAVEGIDAIGKPNVRSLLSETISEESQAFVFDKVPLKGISLLHMHAVINASKQLDFKSRAHFIFDVISRKCKYHIQDKIAVIIILFIRLILRRWNVKISSMGNFTRLADMVDRIDPVLRRFRDNLDSTPLMIVLYFGGYPNDTLMKLYSKHCLLVSPQGRLLTKLFRIAYSNIENVNRHTELTTDYRKINNDFLNGAPILSIPDADARRVEKKLRNIGINCEQPIICIGLRDMAYYNFYGTVMNVGETAQARNDTYHRCPPLSSYLETADYWAKLGYQVVRMGLKVSETLPKDRHPLIFDYAVDGRSDELDVHLFSRCHFMLAGDTGLFSGAAAFDRPAVVSDLFLIRNTIYSSNKKSPSIFIPKLVLDKETNNLINFSELIYFNHHFTHGADCSNARFELVHNDSEDIIAATKELSLRLSGRYEETIEDIALQKHFRDIYAPYHVGYNSTGYISSHFLRKYSHLL</sequence>
<keyword evidence="3" id="KW-1185">Reference proteome</keyword>
<comment type="caution">
    <text evidence="1">The sequence shown here is derived from an EMBL/GenBank/DDBJ whole genome shotgun (WGS) entry which is preliminary data.</text>
</comment>
<dbReference type="Proteomes" id="UP000095347">
    <property type="component" value="Unassembled WGS sequence"/>
</dbReference>
<reference evidence="1" key="2">
    <citation type="submission" date="2016-07" db="EMBL/GenBank/DDBJ databases">
        <authorList>
            <person name="Trubitsyn D."/>
            <person name="Abreu F.A."/>
            <person name="Ward B."/>
            <person name="Taylor T."/>
            <person name="Hattori M."/>
            <person name="Kondo S."/>
            <person name="Trivedi U."/>
            <person name="Staniland S."/>
            <person name="Lins U."/>
            <person name="Bazylinski D.A."/>
        </authorList>
    </citation>
    <scope>NUCLEOTIDE SEQUENCE</scope>
    <source>
        <strain evidence="1">MV-1</strain>
    </source>
</reference>
<dbReference type="RefSeq" id="WP_069958515.1">
    <property type="nucleotide sequence ID" value="NZ_MCGG01000039.1"/>
</dbReference>
<dbReference type="AlphaFoldDB" id="A0A1E5Q6M6"/>
<organism evidence="1 3">
    <name type="scientific">Magnetovibrio blakemorei</name>
    <dbReference type="NCBI Taxonomy" id="28181"/>
    <lineage>
        <taxon>Bacteria</taxon>
        <taxon>Pseudomonadati</taxon>
        <taxon>Pseudomonadota</taxon>
        <taxon>Alphaproteobacteria</taxon>
        <taxon>Rhodospirillales</taxon>
        <taxon>Magnetovibrionaceae</taxon>
        <taxon>Magnetovibrio</taxon>
    </lineage>
</organism>
<dbReference type="EMBL" id="MCGG01000044">
    <property type="protein sequence ID" value="OEJ65856.1"/>
    <property type="molecule type" value="Genomic_DNA"/>
</dbReference>
<accession>A0A1E5Q6M6</accession>
<dbReference type="STRING" id="28181.BEN30_13010"/>
<protein>
    <submittedName>
        <fullName evidence="1">Uncharacterized protein</fullName>
    </submittedName>
</protein>
<evidence type="ECO:0000313" key="3">
    <source>
        <dbReference type="Proteomes" id="UP000095347"/>
    </source>
</evidence>
<dbReference type="SUPFAM" id="SSF48452">
    <property type="entry name" value="TPR-like"/>
    <property type="match status" value="1"/>
</dbReference>
<name>A0A1E5Q6M6_9PROT</name>
<evidence type="ECO:0000313" key="2">
    <source>
        <dbReference type="EMBL" id="OEJ66120.1"/>
    </source>
</evidence>
<evidence type="ECO:0000313" key="1">
    <source>
        <dbReference type="EMBL" id="OEJ65856.1"/>
    </source>
</evidence>
<dbReference type="InterPro" id="IPR030808">
    <property type="entry name" value="Glycosyl_04372"/>
</dbReference>
<proteinExistence type="predicted"/>
<dbReference type="NCBIfam" id="TIGR04372">
    <property type="entry name" value="glycosyl_04372"/>
    <property type="match status" value="1"/>
</dbReference>
<dbReference type="InterPro" id="IPR011990">
    <property type="entry name" value="TPR-like_helical_dom_sf"/>
</dbReference>
<dbReference type="EMBL" id="MCGG01000039">
    <property type="protein sequence ID" value="OEJ66120.1"/>
    <property type="molecule type" value="Genomic_DNA"/>
</dbReference>
<reference evidence="3" key="1">
    <citation type="submission" date="2016-07" db="EMBL/GenBank/DDBJ databases">
        <authorList>
            <person name="Florea S."/>
            <person name="Webb J.S."/>
            <person name="Jaromczyk J."/>
            <person name="Schardl C.L."/>
        </authorList>
    </citation>
    <scope>NUCLEOTIDE SEQUENCE [LARGE SCALE GENOMIC DNA]</scope>
    <source>
        <strain evidence="3">MV-1</strain>
    </source>
</reference>